<name>A0A4S8M9H8_DENBC</name>
<evidence type="ECO:0000313" key="2">
    <source>
        <dbReference type="Proteomes" id="UP000297245"/>
    </source>
</evidence>
<proteinExistence type="predicted"/>
<organism evidence="1 2">
    <name type="scientific">Dendrothele bispora (strain CBS 962.96)</name>
    <dbReference type="NCBI Taxonomy" id="1314807"/>
    <lineage>
        <taxon>Eukaryota</taxon>
        <taxon>Fungi</taxon>
        <taxon>Dikarya</taxon>
        <taxon>Basidiomycota</taxon>
        <taxon>Agaricomycotina</taxon>
        <taxon>Agaricomycetes</taxon>
        <taxon>Agaricomycetidae</taxon>
        <taxon>Agaricales</taxon>
        <taxon>Agaricales incertae sedis</taxon>
        <taxon>Dendrothele</taxon>
    </lineage>
</organism>
<gene>
    <name evidence="1" type="ORF">K435DRAFT_659700</name>
</gene>
<dbReference type="OrthoDB" id="3253623at2759"/>
<feature type="non-terminal residue" evidence="1">
    <location>
        <position position="202"/>
    </location>
</feature>
<reference evidence="1 2" key="1">
    <citation type="journal article" date="2019" name="Nat. Ecol. Evol.">
        <title>Megaphylogeny resolves global patterns of mushroom evolution.</title>
        <authorList>
            <person name="Varga T."/>
            <person name="Krizsan K."/>
            <person name="Foldi C."/>
            <person name="Dima B."/>
            <person name="Sanchez-Garcia M."/>
            <person name="Sanchez-Ramirez S."/>
            <person name="Szollosi G.J."/>
            <person name="Szarkandi J.G."/>
            <person name="Papp V."/>
            <person name="Albert L."/>
            <person name="Andreopoulos W."/>
            <person name="Angelini C."/>
            <person name="Antonin V."/>
            <person name="Barry K.W."/>
            <person name="Bougher N.L."/>
            <person name="Buchanan P."/>
            <person name="Buyck B."/>
            <person name="Bense V."/>
            <person name="Catcheside P."/>
            <person name="Chovatia M."/>
            <person name="Cooper J."/>
            <person name="Damon W."/>
            <person name="Desjardin D."/>
            <person name="Finy P."/>
            <person name="Geml J."/>
            <person name="Haridas S."/>
            <person name="Hughes K."/>
            <person name="Justo A."/>
            <person name="Karasinski D."/>
            <person name="Kautmanova I."/>
            <person name="Kiss B."/>
            <person name="Kocsube S."/>
            <person name="Kotiranta H."/>
            <person name="LaButti K.M."/>
            <person name="Lechner B.E."/>
            <person name="Liimatainen K."/>
            <person name="Lipzen A."/>
            <person name="Lukacs Z."/>
            <person name="Mihaltcheva S."/>
            <person name="Morgado L.N."/>
            <person name="Niskanen T."/>
            <person name="Noordeloos M.E."/>
            <person name="Ohm R.A."/>
            <person name="Ortiz-Santana B."/>
            <person name="Ovrebo C."/>
            <person name="Racz N."/>
            <person name="Riley R."/>
            <person name="Savchenko A."/>
            <person name="Shiryaev A."/>
            <person name="Soop K."/>
            <person name="Spirin V."/>
            <person name="Szebenyi C."/>
            <person name="Tomsovsky M."/>
            <person name="Tulloss R.E."/>
            <person name="Uehling J."/>
            <person name="Grigoriev I.V."/>
            <person name="Vagvolgyi C."/>
            <person name="Papp T."/>
            <person name="Martin F.M."/>
            <person name="Miettinen O."/>
            <person name="Hibbett D.S."/>
            <person name="Nagy L.G."/>
        </authorList>
    </citation>
    <scope>NUCLEOTIDE SEQUENCE [LARGE SCALE GENOMIC DNA]</scope>
    <source>
        <strain evidence="1 2">CBS 962.96</strain>
    </source>
</reference>
<dbReference type="EMBL" id="ML179125">
    <property type="protein sequence ID" value="THU99067.1"/>
    <property type="molecule type" value="Genomic_DNA"/>
</dbReference>
<keyword evidence="2" id="KW-1185">Reference proteome</keyword>
<dbReference type="Proteomes" id="UP000297245">
    <property type="component" value="Unassembled WGS sequence"/>
</dbReference>
<accession>A0A4S8M9H8</accession>
<protein>
    <submittedName>
        <fullName evidence="1">Uncharacterized protein</fullName>
    </submittedName>
</protein>
<sequence length="202" mass="22870">MLAPGGGTIEQNNAIRDIPETISTLETRLNLGISTVPYAVLLDDYDKPFKMFHYYPFFDWFGKFLSLPGIEEHGDRFCDHVIANPENSSDKRDARDGDYVRKFRADDGSLFVADRGEEGRWFFRLHADSFNVEGNRIRGATRSTGVLGLLCLNLPLHMTNDSAYVYLAGLIQGPNEPEPKEAAHSYYLQPLMRDLDLAYTRG</sequence>
<evidence type="ECO:0000313" key="1">
    <source>
        <dbReference type="EMBL" id="THU99067.1"/>
    </source>
</evidence>
<dbReference type="AlphaFoldDB" id="A0A4S8M9H8"/>